<proteinExistence type="predicted"/>
<dbReference type="Proteomes" id="UP000717696">
    <property type="component" value="Unassembled WGS sequence"/>
</dbReference>
<evidence type="ECO:0000256" key="1">
    <source>
        <dbReference type="SAM" id="MobiDB-lite"/>
    </source>
</evidence>
<keyword evidence="3" id="KW-1185">Reference proteome</keyword>
<protein>
    <submittedName>
        <fullName evidence="2">Uncharacterized protein</fullName>
    </submittedName>
</protein>
<accession>A0A9P9DJG9</accession>
<gene>
    <name evidence="2" type="ORF">B0J13DRAFT_612826</name>
</gene>
<comment type="caution">
    <text evidence="2">The sequence shown here is derived from an EMBL/GenBank/DDBJ whole genome shotgun (WGS) entry which is preliminary data.</text>
</comment>
<dbReference type="OrthoDB" id="5078989at2759"/>
<organism evidence="2 3">
    <name type="scientific">Dactylonectria estremocensis</name>
    <dbReference type="NCBI Taxonomy" id="1079267"/>
    <lineage>
        <taxon>Eukaryota</taxon>
        <taxon>Fungi</taxon>
        <taxon>Dikarya</taxon>
        <taxon>Ascomycota</taxon>
        <taxon>Pezizomycotina</taxon>
        <taxon>Sordariomycetes</taxon>
        <taxon>Hypocreomycetidae</taxon>
        <taxon>Hypocreales</taxon>
        <taxon>Nectriaceae</taxon>
        <taxon>Dactylonectria</taxon>
    </lineage>
</organism>
<evidence type="ECO:0000313" key="3">
    <source>
        <dbReference type="Proteomes" id="UP000717696"/>
    </source>
</evidence>
<feature type="region of interest" description="Disordered" evidence="1">
    <location>
        <begin position="169"/>
        <end position="192"/>
    </location>
</feature>
<name>A0A9P9DJG9_9HYPO</name>
<dbReference type="EMBL" id="JAGMUU010000029">
    <property type="protein sequence ID" value="KAH7120087.1"/>
    <property type="molecule type" value="Genomic_DNA"/>
</dbReference>
<evidence type="ECO:0000313" key="2">
    <source>
        <dbReference type="EMBL" id="KAH7120087.1"/>
    </source>
</evidence>
<dbReference type="AlphaFoldDB" id="A0A9P9DJG9"/>
<sequence length="218" mass="25053">MILPRTETAELEKLKKFMNMNHEILRSRIVELTSEFRVVLPERKDTDDVVTIQTLMEGNSVGESWQMAIQGSSSLMMKICRRLRNEDESARNAIICHARGKEMGFLWTCEQCYERNILPGGCRQFQDNFDGACSACILQGHQRLCSARTPIVKEENYYQPSEVLMARTSTAQPTRKERGNLEGQQPQLNSPGQKVLHWGSQYQLIRGSSWRDLALDRQ</sequence>
<feature type="compositionally biased region" description="Polar residues" evidence="1">
    <location>
        <begin position="182"/>
        <end position="192"/>
    </location>
</feature>
<reference evidence="2" key="1">
    <citation type="journal article" date="2021" name="Nat. Commun.">
        <title>Genetic determinants of endophytism in the Arabidopsis root mycobiome.</title>
        <authorList>
            <person name="Mesny F."/>
            <person name="Miyauchi S."/>
            <person name="Thiergart T."/>
            <person name="Pickel B."/>
            <person name="Atanasova L."/>
            <person name="Karlsson M."/>
            <person name="Huettel B."/>
            <person name="Barry K.W."/>
            <person name="Haridas S."/>
            <person name="Chen C."/>
            <person name="Bauer D."/>
            <person name="Andreopoulos W."/>
            <person name="Pangilinan J."/>
            <person name="LaButti K."/>
            <person name="Riley R."/>
            <person name="Lipzen A."/>
            <person name="Clum A."/>
            <person name="Drula E."/>
            <person name="Henrissat B."/>
            <person name="Kohler A."/>
            <person name="Grigoriev I.V."/>
            <person name="Martin F.M."/>
            <person name="Hacquard S."/>
        </authorList>
    </citation>
    <scope>NUCLEOTIDE SEQUENCE</scope>
    <source>
        <strain evidence="2">MPI-CAGE-AT-0021</strain>
    </source>
</reference>